<feature type="region of interest" description="Disordered" evidence="22">
    <location>
        <begin position="296"/>
        <end position="340"/>
    </location>
</feature>
<comment type="catalytic activity">
    <reaction evidence="19">
        <text>L-threonyl-[protein] + ATP = O-phospho-L-threonyl-[protein] + ADP + H(+)</text>
        <dbReference type="Rhea" id="RHEA:46608"/>
        <dbReference type="Rhea" id="RHEA-COMP:11060"/>
        <dbReference type="Rhea" id="RHEA-COMP:11605"/>
        <dbReference type="ChEBI" id="CHEBI:15378"/>
        <dbReference type="ChEBI" id="CHEBI:30013"/>
        <dbReference type="ChEBI" id="CHEBI:30616"/>
        <dbReference type="ChEBI" id="CHEBI:61977"/>
        <dbReference type="ChEBI" id="CHEBI:456216"/>
        <dbReference type="EC" id="2.7.11.1"/>
    </reaction>
</comment>
<feature type="compositionally biased region" description="Polar residues" evidence="22">
    <location>
        <begin position="607"/>
        <end position="617"/>
    </location>
</feature>
<feature type="compositionally biased region" description="Polar residues" evidence="22">
    <location>
        <begin position="586"/>
        <end position="595"/>
    </location>
</feature>
<dbReference type="GO" id="GO:0005634">
    <property type="term" value="C:nucleus"/>
    <property type="evidence" value="ECO:0007669"/>
    <property type="project" value="UniProtKB-SubCell"/>
</dbReference>
<sequence>MNRYTTLRQLGDGTYGSVILGRSLESGELVAIKKMKRKFYSWEECMNLREVISLKKLNHANVVKLKEVIRENDHLYFVFEYMKENLYQLMKDRSRLFPESAVRNIMFQILQGLAFIHKHGFFHRDMKPENLLCMGPELVKIADFGLAREIRSRPPYTDYVSTRWYRAPEVLLRSTSYSSPIDQWAVGCIMAELYTLRPLFPGSSEVDTIFKICQVLGTPKKNDWPEGFQLSVAMNFRWPQCVPSNLRSLIPNASTEAIHLMRDLLQWDPKKRPASAQALRYSYFYVGQALGTPQQILEQGRPQPGPLPPQPSQQQQPLLLKPVPPPQSVPPNPHFTSSRPLQEIEGAPTLVPLYQRHTELLREQPNRIVKQEETARVPQTRLPYIVDKSLQSQLTQEAENANFLSYQVKPKGGGRRRWGHGSGLLKGDGWDDFEDTELTSLSVLCKTNFPSEKRREETLSRYGNVLDFSNPKGKGQVSTGDNAPLNLNKAMSYQEPLRTASAKQHYLKQSRYLPGLSTKKNMAINSNKDYSESNLWGSSSIPVGGTFPSRNTHGSNTLPSGYVPSYFKKEVDSAGQRVQLGPIGDSTASNYATWRSSSRSQMGASSYVPSPTKTTPGLRSRPPVQAIHGRTDWSAKYGHR</sequence>
<evidence type="ECO:0000256" key="16">
    <source>
        <dbReference type="ARBA" id="ARBA00023212"/>
    </source>
</evidence>
<dbReference type="RefSeq" id="XP_014069374.1">
    <property type="nucleotide sequence ID" value="XM_014213899.1"/>
</dbReference>
<evidence type="ECO:0000256" key="3">
    <source>
        <dbReference type="ARBA" id="ARBA00004138"/>
    </source>
</evidence>
<dbReference type="OMA" id="HQGPSME"/>
<evidence type="ECO:0000256" key="12">
    <source>
        <dbReference type="ARBA" id="ARBA00022741"/>
    </source>
</evidence>
<evidence type="ECO:0000256" key="21">
    <source>
        <dbReference type="PROSITE-ProRule" id="PRU10141"/>
    </source>
</evidence>
<keyword evidence="9" id="KW-0597">Phosphoprotein</keyword>
<evidence type="ECO:0000256" key="2">
    <source>
        <dbReference type="ARBA" id="ARBA00004123"/>
    </source>
</evidence>
<feature type="compositionally biased region" description="Pro residues" evidence="22">
    <location>
        <begin position="322"/>
        <end position="333"/>
    </location>
</feature>
<keyword evidence="12 21" id="KW-0547">Nucleotide-binding</keyword>
<feature type="region of interest" description="Disordered" evidence="22">
    <location>
        <begin position="579"/>
        <end position="640"/>
    </location>
</feature>
<evidence type="ECO:0000256" key="22">
    <source>
        <dbReference type="SAM" id="MobiDB-lite"/>
    </source>
</evidence>
<keyword evidence="16" id="KW-0206">Cytoskeleton</keyword>
<dbReference type="CDD" id="cd07830">
    <property type="entry name" value="STKc_MAK_like"/>
    <property type="match status" value="1"/>
</dbReference>
<dbReference type="GO" id="GO:0046872">
    <property type="term" value="F:metal ion binding"/>
    <property type="evidence" value="ECO:0007669"/>
    <property type="project" value="UniProtKB-KW"/>
</dbReference>
<keyword evidence="17" id="KW-0539">Nucleus</keyword>
<dbReference type="PROSITE" id="PS00108">
    <property type="entry name" value="PROTEIN_KINASE_ST"/>
    <property type="match status" value="1"/>
</dbReference>
<dbReference type="InterPro" id="IPR050117">
    <property type="entry name" value="MAPK"/>
</dbReference>
<dbReference type="GO" id="GO:0005524">
    <property type="term" value="F:ATP binding"/>
    <property type="evidence" value="ECO:0007669"/>
    <property type="project" value="UniProtKB-UniRule"/>
</dbReference>
<dbReference type="GeneID" id="106612589"/>
<evidence type="ECO:0000256" key="17">
    <source>
        <dbReference type="ARBA" id="ARBA00023242"/>
    </source>
</evidence>
<evidence type="ECO:0000256" key="9">
    <source>
        <dbReference type="ARBA" id="ARBA00022553"/>
    </source>
</evidence>
<dbReference type="PROSITE" id="PS50011">
    <property type="entry name" value="PROTEIN_KINASE_DOM"/>
    <property type="match status" value="1"/>
</dbReference>
<evidence type="ECO:0000313" key="28">
    <source>
        <dbReference type="RefSeq" id="XP_014069384.1"/>
    </source>
</evidence>
<keyword evidence="10" id="KW-0808">Transferase</keyword>
<dbReference type="SMART" id="SM00220">
    <property type="entry name" value="S_TKc"/>
    <property type="match status" value="1"/>
</dbReference>
<evidence type="ECO:0000313" key="27">
    <source>
        <dbReference type="RefSeq" id="XP_014069374.1"/>
    </source>
</evidence>
<evidence type="ECO:0000256" key="10">
    <source>
        <dbReference type="ARBA" id="ARBA00022679"/>
    </source>
</evidence>
<dbReference type="InterPro" id="IPR008271">
    <property type="entry name" value="Ser/Thr_kinase_AS"/>
</dbReference>
<evidence type="ECO:0000256" key="14">
    <source>
        <dbReference type="ARBA" id="ARBA00022840"/>
    </source>
</evidence>
<dbReference type="PaxDb" id="8030-ENSSSAP00000015510"/>
<evidence type="ECO:0000313" key="26">
    <source>
        <dbReference type="RefSeq" id="XP_014069364.1"/>
    </source>
</evidence>
<keyword evidence="14 21" id="KW-0067">ATP-binding</keyword>
<keyword evidence="11" id="KW-0479">Metal-binding</keyword>
<organism evidence="24 28">
    <name type="scientific">Salmo salar</name>
    <name type="common">Atlantic salmon</name>
    <dbReference type="NCBI Taxonomy" id="8030"/>
    <lineage>
        <taxon>Eukaryota</taxon>
        <taxon>Metazoa</taxon>
        <taxon>Chordata</taxon>
        <taxon>Craniata</taxon>
        <taxon>Vertebrata</taxon>
        <taxon>Euteleostomi</taxon>
        <taxon>Actinopterygii</taxon>
        <taxon>Neopterygii</taxon>
        <taxon>Teleostei</taxon>
        <taxon>Protacanthopterygii</taxon>
        <taxon>Salmoniformes</taxon>
        <taxon>Salmonidae</taxon>
        <taxon>Salmoninae</taxon>
        <taxon>Salmo</taxon>
    </lineage>
</organism>
<evidence type="ECO:0000256" key="20">
    <source>
        <dbReference type="ARBA" id="ARBA00048679"/>
    </source>
</evidence>
<evidence type="ECO:0000256" key="15">
    <source>
        <dbReference type="ARBA" id="ARBA00022842"/>
    </source>
</evidence>
<dbReference type="RefSeq" id="XP_014069359.1">
    <property type="nucleotide sequence ID" value="XM_014213884.1"/>
</dbReference>
<dbReference type="PROSITE" id="PS00107">
    <property type="entry name" value="PROTEIN_KINASE_ATP"/>
    <property type="match status" value="1"/>
</dbReference>
<dbReference type="InterPro" id="IPR017441">
    <property type="entry name" value="Protein_kinase_ATP_BS"/>
</dbReference>
<keyword evidence="13" id="KW-0418">Kinase</keyword>
<evidence type="ECO:0000256" key="11">
    <source>
        <dbReference type="ARBA" id="ARBA00022723"/>
    </source>
</evidence>
<feature type="domain" description="Protein kinase" evidence="23">
    <location>
        <begin position="4"/>
        <end position="284"/>
    </location>
</feature>
<evidence type="ECO:0000256" key="4">
    <source>
        <dbReference type="ARBA" id="ARBA00004245"/>
    </source>
</evidence>
<evidence type="ECO:0000313" key="25">
    <source>
        <dbReference type="RefSeq" id="XP_014069359.1"/>
    </source>
</evidence>
<dbReference type="Gene3D" id="3.30.200.20">
    <property type="entry name" value="Phosphorylase Kinase, domain 1"/>
    <property type="match status" value="1"/>
</dbReference>
<feature type="binding site" evidence="21">
    <location>
        <position position="34"/>
    </location>
    <ligand>
        <name>ATP</name>
        <dbReference type="ChEBI" id="CHEBI:30616"/>
    </ligand>
</feature>
<evidence type="ECO:0000256" key="13">
    <source>
        <dbReference type="ARBA" id="ARBA00022777"/>
    </source>
</evidence>
<dbReference type="SUPFAM" id="SSF56112">
    <property type="entry name" value="Protein kinase-like (PK-like)"/>
    <property type="match status" value="1"/>
</dbReference>
<evidence type="ECO:0000256" key="7">
    <source>
        <dbReference type="ARBA" id="ARBA00022490"/>
    </source>
</evidence>
<dbReference type="RefSeq" id="XP_014069384.1">
    <property type="nucleotide sequence ID" value="XM_014213909.1"/>
</dbReference>
<reference evidence="25 26" key="1">
    <citation type="submission" date="2025-04" db="UniProtKB">
        <authorList>
            <consortium name="RefSeq"/>
        </authorList>
    </citation>
    <scope>IDENTIFICATION</scope>
    <source>
        <tissue evidence="25 26">Muscle</tissue>
    </source>
</reference>
<comment type="similarity">
    <text evidence="5">Belongs to the protein kinase superfamily. CMGC Ser/Thr protein kinase family. CDC2/CDKX subfamily.</text>
</comment>
<dbReference type="FunFam" id="3.30.200.20:FF:000071">
    <property type="entry name" value="serine/threonine-protein kinase MAK isoform X1"/>
    <property type="match status" value="1"/>
</dbReference>
<dbReference type="InterPro" id="IPR011009">
    <property type="entry name" value="Kinase-like_dom_sf"/>
</dbReference>
<evidence type="ECO:0000256" key="19">
    <source>
        <dbReference type="ARBA" id="ARBA00047899"/>
    </source>
</evidence>
<feature type="compositionally biased region" description="Low complexity" evidence="22">
    <location>
        <begin position="596"/>
        <end position="606"/>
    </location>
</feature>
<dbReference type="GO" id="GO:0004674">
    <property type="term" value="F:protein serine/threonine kinase activity"/>
    <property type="evidence" value="ECO:0007669"/>
    <property type="project" value="UniProtKB-KW"/>
</dbReference>
<dbReference type="AlphaFoldDB" id="A0A1S3SYG8"/>
<keyword evidence="7" id="KW-0963">Cytoplasm</keyword>
<dbReference type="Proteomes" id="UP001652741">
    <property type="component" value="Chromosome ssa01"/>
</dbReference>
<dbReference type="GO" id="GO:0005856">
    <property type="term" value="C:cytoskeleton"/>
    <property type="evidence" value="ECO:0007669"/>
    <property type="project" value="UniProtKB-SubCell"/>
</dbReference>
<dbReference type="KEGG" id="sasa:106612589"/>
<keyword evidence="15" id="KW-0460">Magnesium</keyword>
<dbReference type="FunFam" id="1.10.510.10:FF:000104">
    <property type="entry name" value="serine/threonine-protein kinase MAK isoform X1"/>
    <property type="match status" value="1"/>
</dbReference>
<name>A0A1S3SYG8_SALSA</name>
<evidence type="ECO:0000256" key="5">
    <source>
        <dbReference type="ARBA" id="ARBA00006485"/>
    </source>
</evidence>
<keyword evidence="8" id="KW-0723">Serine/threonine-protein kinase</keyword>
<evidence type="ECO:0000256" key="8">
    <source>
        <dbReference type="ARBA" id="ARBA00022527"/>
    </source>
</evidence>
<dbReference type="Bgee" id="ENSSSAG00000007519">
    <property type="expression patterns" value="Expressed in testis and 25 other cell types or tissues"/>
</dbReference>
<evidence type="ECO:0000256" key="18">
    <source>
        <dbReference type="ARBA" id="ARBA00023273"/>
    </source>
</evidence>
<keyword evidence="24" id="KW-1185">Reference proteome</keyword>
<dbReference type="EC" id="2.7.11.1" evidence="6"/>
<protein>
    <recommendedName>
        <fullName evidence="6">non-specific serine/threonine protein kinase</fullName>
        <ecNumber evidence="6">2.7.11.1</ecNumber>
    </recommendedName>
</protein>
<keyword evidence="18" id="KW-0966">Cell projection</keyword>
<dbReference type="Pfam" id="PF00069">
    <property type="entry name" value="Pkinase"/>
    <property type="match status" value="1"/>
</dbReference>
<comment type="catalytic activity">
    <reaction evidence="20">
        <text>L-seryl-[protein] + ATP = O-phospho-L-seryl-[protein] + ADP + H(+)</text>
        <dbReference type="Rhea" id="RHEA:17989"/>
        <dbReference type="Rhea" id="RHEA-COMP:9863"/>
        <dbReference type="Rhea" id="RHEA-COMP:11604"/>
        <dbReference type="ChEBI" id="CHEBI:15378"/>
        <dbReference type="ChEBI" id="CHEBI:29999"/>
        <dbReference type="ChEBI" id="CHEBI:30616"/>
        <dbReference type="ChEBI" id="CHEBI:83421"/>
        <dbReference type="ChEBI" id="CHEBI:456216"/>
        <dbReference type="EC" id="2.7.11.1"/>
    </reaction>
</comment>
<dbReference type="GO" id="GO:0005929">
    <property type="term" value="C:cilium"/>
    <property type="evidence" value="ECO:0007669"/>
    <property type="project" value="UniProtKB-SubCell"/>
</dbReference>
<dbReference type="Gene3D" id="1.10.510.10">
    <property type="entry name" value="Transferase(Phosphotransferase) domain 1"/>
    <property type="match status" value="1"/>
</dbReference>
<comment type="subcellular location">
    <subcellularLocation>
        <location evidence="3">Cell projection</location>
        <location evidence="3">Cilium</location>
    </subcellularLocation>
    <subcellularLocation>
        <location evidence="4">Cytoplasm</location>
        <location evidence="4">Cytoskeleton</location>
    </subcellularLocation>
    <subcellularLocation>
        <location evidence="2">Nucleus</location>
    </subcellularLocation>
</comment>
<evidence type="ECO:0000256" key="6">
    <source>
        <dbReference type="ARBA" id="ARBA00012513"/>
    </source>
</evidence>
<dbReference type="InterPro" id="IPR000719">
    <property type="entry name" value="Prot_kinase_dom"/>
</dbReference>
<comment type="cofactor">
    <cofactor evidence="1">
        <name>Mg(2+)</name>
        <dbReference type="ChEBI" id="CHEBI:18420"/>
    </cofactor>
</comment>
<dbReference type="STRING" id="8030.ENSSSAP00000015510"/>
<dbReference type="RefSeq" id="XP_014069364.1">
    <property type="nucleotide sequence ID" value="XM_014213889.1"/>
</dbReference>
<proteinExistence type="inferred from homology"/>
<dbReference type="OrthoDB" id="2158884at2759"/>
<evidence type="ECO:0000313" key="24">
    <source>
        <dbReference type="Proteomes" id="UP001652741"/>
    </source>
</evidence>
<dbReference type="PANTHER" id="PTHR24055">
    <property type="entry name" value="MITOGEN-ACTIVATED PROTEIN KINASE"/>
    <property type="match status" value="1"/>
</dbReference>
<evidence type="ECO:0000259" key="23">
    <source>
        <dbReference type="PROSITE" id="PS50011"/>
    </source>
</evidence>
<accession>A0A1S3SYG8</accession>
<gene>
    <name evidence="25 26 27 28" type="primary">LOC106612589</name>
</gene>
<evidence type="ECO:0000256" key="1">
    <source>
        <dbReference type="ARBA" id="ARBA00001946"/>
    </source>
</evidence>
<feature type="compositionally biased region" description="Low complexity" evidence="22">
    <location>
        <begin position="312"/>
        <end position="321"/>
    </location>
</feature>